<keyword evidence="9" id="KW-0472">Membrane</keyword>
<dbReference type="Pfam" id="PF07730">
    <property type="entry name" value="HisKA_3"/>
    <property type="match status" value="1"/>
</dbReference>
<feature type="domain" description="Histidine kinase/HSP90-like ATPase" evidence="10">
    <location>
        <begin position="298"/>
        <end position="383"/>
    </location>
</feature>
<keyword evidence="6 13" id="KW-0418">Kinase</keyword>
<evidence type="ECO:0000256" key="2">
    <source>
        <dbReference type="ARBA" id="ARBA00012438"/>
    </source>
</evidence>
<dbReference type="Pfam" id="PF23539">
    <property type="entry name" value="DUF7134"/>
    <property type="match status" value="1"/>
</dbReference>
<dbReference type="Gene3D" id="1.20.5.1930">
    <property type="match status" value="1"/>
</dbReference>
<dbReference type="GO" id="GO:0016301">
    <property type="term" value="F:kinase activity"/>
    <property type="evidence" value="ECO:0007669"/>
    <property type="project" value="UniProtKB-KW"/>
</dbReference>
<feature type="transmembrane region" description="Helical" evidence="9">
    <location>
        <begin position="106"/>
        <end position="123"/>
    </location>
</feature>
<evidence type="ECO:0000256" key="6">
    <source>
        <dbReference type="ARBA" id="ARBA00022777"/>
    </source>
</evidence>
<evidence type="ECO:0000256" key="5">
    <source>
        <dbReference type="ARBA" id="ARBA00022741"/>
    </source>
</evidence>
<comment type="catalytic activity">
    <reaction evidence="1">
        <text>ATP + protein L-histidine = ADP + protein N-phospho-L-histidine.</text>
        <dbReference type="EC" id="2.7.13.3"/>
    </reaction>
</comment>
<dbReference type="EMBL" id="JBITGY010000013">
    <property type="protein sequence ID" value="MFI6504053.1"/>
    <property type="molecule type" value="Genomic_DNA"/>
</dbReference>
<keyword evidence="5" id="KW-0547">Nucleotide-binding</keyword>
<evidence type="ECO:0000256" key="8">
    <source>
        <dbReference type="ARBA" id="ARBA00023012"/>
    </source>
</evidence>
<evidence type="ECO:0000259" key="11">
    <source>
        <dbReference type="Pfam" id="PF07730"/>
    </source>
</evidence>
<protein>
    <recommendedName>
        <fullName evidence="2">histidine kinase</fullName>
        <ecNumber evidence="2">2.7.13.3</ecNumber>
    </recommendedName>
</protein>
<evidence type="ECO:0000256" key="1">
    <source>
        <dbReference type="ARBA" id="ARBA00000085"/>
    </source>
</evidence>
<dbReference type="PANTHER" id="PTHR24421">
    <property type="entry name" value="NITRATE/NITRITE SENSOR PROTEIN NARX-RELATED"/>
    <property type="match status" value="1"/>
</dbReference>
<feature type="domain" description="DUF7134" evidence="12">
    <location>
        <begin position="10"/>
        <end position="149"/>
    </location>
</feature>
<dbReference type="SUPFAM" id="SSF55874">
    <property type="entry name" value="ATPase domain of HSP90 chaperone/DNA topoisomerase II/histidine kinase"/>
    <property type="match status" value="1"/>
</dbReference>
<dbReference type="InterPro" id="IPR003594">
    <property type="entry name" value="HATPase_dom"/>
</dbReference>
<dbReference type="CDD" id="cd16917">
    <property type="entry name" value="HATPase_UhpB-NarQ-NarX-like"/>
    <property type="match status" value="1"/>
</dbReference>
<keyword evidence="7" id="KW-0067">ATP-binding</keyword>
<feature type="transmembrane region" description="Helical" evidence="9">
    <location>
        <begin position="69"/>
        <end position="86"/>
    </location>
</feature>
<dbReference type="EC" id="2.7.13.3" evidence="2"/>
<name>A0ABW7Z790_9ACTN</name>
<dbReference type="InterPro" id="IPR055558">
    <property type="entry name" value="DUF7134"/>
</dbReference>
<gene>
    <name evidence="13" type="ORF">ACIBG2_42175</name>
</gene>
<evidence type="ECO:0000256" key="7">
    <source>
        <dbReference type="ARBA" id="ARBA00022840"/>
    </source>
</evidence>
<dbReference type="InterPro" id="IPR036890">
    <property type="entry name" value="HATPase_C_sf"/>
</dbReference>
<keyword evidence="3" id="KW-0597">Phosphoprotein</keyword>
<keyword evidence="8" id="KW-0902">Two-component regulatory system</keyword>
<evidence type="ECO:0000313" key="13">
    <source>
        <dbReference type="EMBL" id="MFI6504053.1"/>
    </source>
</evidence>
<keyword evidence="9" id="KW-0812">Transmembrane</keyword>
<evidence type="ECO:0000256" key="4">
    <source>
        <dbReference type="ARBA" id="ARBA00022679"/>
    </source>
</evidence>
<dbReference type="Pfam" id="PF02518">
    <property type="entry name" value="HATPase_c"/>
    <property type="match status" value="1"/>
</dbReference>
<keyword evidence="9" id="KW-1133">Transmembrane helix</keyword>
<evidence type="ECO:0000259" key="10">
    <source>
        <dbReference type="Pfam" id="PF02518"/>
    </source>
</evidence>
<evidence type="ECO:0000256" key="3">
    <source>
        <dbReference type="ARBA" id="ARBA00022553"/>
    </source>
</evidence>
<dbReference type="RefSeq" id="WP_397089812.1">
    <property type="nucleotide sequence ID" value="NZ_JBITGY010000013.1"/>
</dbReference>
<evidence type="ECO:0000256" key="9">
    <source>
        <dbReference type="SAM" id="Phobius"/>
    </source>
</evidence>
<dbReference type="InterPro" id="IPR050482">
    <property type="entry name" value="Sensor_HK_TwoCompSys"/>
</dbReference>
<accession>A0ABW7Z790</accession>
<keyword evidence="14" id="KW-1185">Reference proteome</keyword>
<dbReference type="PANTHER" id="PTHR24421:SF10">
    <property type="entry name" value="NITRATE_NITRITE SENSOR PROTEIN NARQ"/>
    <property type="match status" value="1"/>
</dbReference>
<evidence type="ECO:0000313" key="14">
    <source>
        <dbReference type="Proteomes" id="UP001612741"/>
    </source>
</evidence>
<evidence type="ECO:0000259" key="12">
    <source>
        <dbReference type="Pfam" id="PF23539"/>
    </source>
</evidence>
<dbReference type="Proteomes" id="UP001612741">
    <property type="component" value="Unassembled WGS sequence"/>
</dbReference>
<proteinExistence type="predicted"/>
<dbReference type="Gene3D" id="3.30.565.10">
    <property type="entry name" value="Histidine kinase-like ATPase, C-terminal domain"/>
    <property type="match status" value="1"/>
</dbReference>
<feature type="transmembrane region" description="Helical" evidence="9">
    <location>
        <begin position="135"/>
        <end position="153"/>
    </location>
</feature>
<reference evidence="13 14" key="1">
    <citation type="submission" date="2024-10" db="EMBL/GenBank/DDBJ databases">
        <title>The Natural Products Discovery Center: Release of the First 8490 Sequenced Strains for Exploring Actinobacteria Biosynthetic Diversity.</title>
        <authorList>
            <person name="Kalkreuter E."/>
            <person name="Kautsar S.A."/>
            <person name="Yang D."/>
            <person name="Bader C.D."/>
            <person name="Teijaro C.N."/>
            <person name="Fluegel L."/>
            <person name="Davis C.M."/>
            <person name="Simpson J.R."/>
            <person name="Lauterbach L."/>
            <person name="Steele A.D."/>
            <person name="Gui C."/>
            <person name="Meng S."/>
            <person name="Li G."/>
            <person name="Viehrig K."/>
            <person name="Ye F."/>
            <person name="Su P."/>
            <person name="Kiefer A.F."/>
            <person name="Nichols A."/>
            <person name="Cepeda A.J."/>
            <person name="Yan W."/>
            <person name="Fan B."/>
            <person name="Jiang Y."/>
            <person name="Adhikari A."/>
            <person name="Zheng C.-J."/>
            <person name="Schuster L."/>
            <person name="Cowan T.M."/>
            <person name="Smanski M.J."/>
            <person name="Chevrette M.G."/>
            <person name="De Carvalho L.P.S."/>
            <person name="Shen B."/>
        </authorList>
    </citation>
    <scope>NUCLEOTIDE SEQUENCE [LARGE SCALE GENOMIC DNA]</scope>
    <source>
        <strain evidence="13 14">NPDC050545</strain>
    </source>
</reference>
<comment type="caution">
    <text evidence="13">The sequence shown here is derived from an EMBL/GenBank/DDBJ whole genome shotgun (WGS) entry which is preliminary data.</text>
</comment>
<sequence length="395" mass="42461">MPRFATVVSFAGKRPTVVDGAVALVLTFGSWLWPLVEPHPLDRAPDGWALLLCALVNMPLAFRRRLPVAMLLVSCGAAFVYHRLGYHFGANSMGPLLGLYSVVVHGPRWAVAPAGVLVLAEWVHANMLPKQVWGSLWYSLVVVGWTILFAAGMRTLKVRNAELADLAGLLRREKAAAARQAVVEERVRIARELHDVVAHHMSVVAVQAGLGRYVLRSDPDTTLSTLDTIARTSGEALAEMRRLLSVLRIERDGDAEPYTSAPGLADLEGLLRRMSAAGVRTELEVRGRGPELSPGMSLSVYRVLQEALTNVIKHAPGARAWVTLEYTADTLTASVRNSGSPGARPPGPDGHGLIGMGERVKLYQGSLSAGPLRQGGFLVRAQFRLAAGGRCEGGG</sequence>
<feature type="domain" description="Signal transduction histidine kinase subgroup 3 dimerisation and phosphoacceptor" evidence="11">
    <location>
        <begin position="185"/>
        <end position="250"/>
    </location>
</feature>
<keyword evidence="4" id="KW-0808">Transferase</keyword>
<organism evidence="13 14">
    <name type="scientific">Nonomuraea typhae</name>
    <dbReference type="NCBI Taxonomy" id="2603600"/>
    <lineage>
        <taxon>Bacteria</taxon>
        <taxon>Bacillati</taxon>
        <taxon>Actinomycetota</taxon>
        <taxon>Actinomycetes</taxon>
        <taxon>Streptosporangiales</taxon>
        <taxon>Streptosporangiaceae</taxon>
        <taxon>Nonomuraea</taxon>
    </lineage>
</organism>
<dbReference type="InterPro" id="IPR011712">
    <property type="entry name" value="Sig_transdc_His_kin_sub3_dim/P"/>
</dbReference>